<protein>
    <submittedName>
        <fullName evidence="1">Uncharacterized protein</fullName>
    </submittedName>
</protein>
<dbReference type="RefSeq" id="WP_011279690.1">
    <property type="nucleotide sequence ID" value="NC_007204.1"/>
</dbReference>
<dbReference type="eggNOG" id="ENOG502ZY53">
    <property type="taxonomic scope" value="Bacteria"/>
</dbReference>
<dbReference type="EMBL" id="CP000082">
    <property type="protein sequence ID" value="AAZ18252.1"/>
    <property type="molecule type" value="Genomic_DNA"/>
</dbReference>
<dbReference type="SMR" id="Q4FUQ6"/>
<dbReference type="Proteomes" id="UP000000546">
    <property type="component" value="Chromosome"/>
</dbReference>
<dbReference type="KEGG" id="par:Psyc_0384"/>
<evidence type="ECO:0000313" key="1">
    <source>
        <dbReference type="EMBL" id="AAZ18252.1"/>
    </source>
</evidence>
<name>Q4FUQ6_PSYA2</name>
<gene>
    <name evidence="1" type="ordered locus">Psyc_0384</name>
</gene>
<dbReference type="AlphaFoldDB" id="Q4FUQ6"/>
<dbReference type="HOGENOM" id="CLU_1320026_0_0_6"/>
<accession>Q4FUQ6</accession>
<dbReference type="DNASU" id="3513988"/>
<keyword evidence="2" id="KW-1185">Reference proteome</keyword>
<evidence type="ECO:0000313" key="2">
    <source>
        <dbReference type="Proteomes" id="UP000000546"/>
    </source>
</evidence>
<organism evidence="1 2">
    <name type="scientific">Psychrobacter arcticus (strain DSM 17307 / VKM B-2377 / 273-4)</name>
    <dbReference type="NCBI Taxonomy" id="259536"/>
    <lineage>
        <taxon>Bacteria</taxon>
        <taxon>Pseudomonadati</taxon>
        <taxon>Pseudomonadota</taxon>
        <taxon>Gammaproteobacteria</taxon>
        <taxon>Moraxellales</taxon>
        <taxon>Moraxellaceae</taxon>
        <taxon>Psychrobacter</taxon>
    </lineage>
</organism>
<sequence>MATTTIYEDLSAAYDLENMQALMATKDLLGAMLRIHFILEAFLDIWCNKITNCEDFFDLKRFTSFDTKLEISKKLGLPSELAVVFKLFNKIRNKFAHRPNYVICSNDLDNIHQAINQINTHDNHSKFTMIVFNEREIRWDTPDIPIIDSLLLNYFTLSQKVNDVFANEFSKRNISFTIQGQQA</sequence>
<proteinExistence type="predicted"/>
<dbReference type="OrthoDB" id="6717824at2"/>
<reference evidence="1 2" key="1">
    <citation type="journal article" date="2010" name="Appl. Environ. Microbiol.">
        <title>The genome sequence of Psychrobacter arcticus 273-4, a psychroactive Siberian permafrost bacterium, reveals mechanisms for adaptation to low-temperature growth.</title>
        <authorList>
            <person name="Ayala-del-Rio H.L."/>
            <person name="Chain P.S."/>
            <person name="Grzymski J.J."/>
            <person name="Ponder M.A."/>
            <person name="Ivanova N."/>
            <person name="Bergholz P.W."/>
            <person name="Di Bartolo G."/>
            <person name="Hauser L."/>
            <person name="Land M."/>
            <person name="Bakermans C."/>
            <person name="Rodrigues D."/>
            <person name="Klappenbach J."/>
            <person name="Zarka D."/>
            <person name="Larimer F."/>
            <person name="Richardson P."/>
            <person name="Murray A."/>
            <person name="Thomashow M."/>
            <person name="Tiedje J.M."/>
        </authorList>
    </citation>
    <scope>NUCLEOTIDE SEQUENCE [LARGE SCALE GENOMIC DNA]</scope>
    <source>
        <strain evidence="2">DSM 17307 / VKM B-2377 / 273-4</strain>
    </source>
</reference>